<proteinExistence type="predicted"/>
<evidence type="ECO:0000256" key="1">
    <source>
        <dbReference type="SAM" id="SignalP"/>
    </source>
</evidence>
<reference evidence="3" key="2">
    <citation type="submission" date="2020-09" db="EMBL/GenBank/DDBJ databases">
        <authorList>
            <person name="Sun Q."/>
            <person name="Zhou Y."/>
        </authorList>
    </citation>
    <scope>NUCLEOTIDE SEQUENCE</scope>
    <source>
        <strain evidence="3">CGMCC 1.15367</strain>
    </source>
</reference>
<protein>
    <recommendedName>
        <fullName evidence="2">Thiol:disulfide interchange protein DsbD N-terminal domain-containing protein</fullName>
    </recommendedName>
</protein>
<name>A0A916ZV86_9HYPH</name>
<dbReference type="Proteomes" id="UP000644699">
    <property type="component" value="Unassembled WGS sequence"/>
</dbReference>
<keyword evidence="4" id="KW-1185">Reference proteome</keyword>
<keyword evidence="1" id="KW-0732">Signal</keyword>
<accession>A0A916ZV86</accession>
<evidence type="ECO:0000313" key="4">
    <source>
        <dbReference type="Proteomes" id="UP000644699"/>
    </source>
</evidence>
<dbReference type="EMBL" id="BMIQ01000006">
    <property type="protein sequence ID" value="GGE14302.1"/>
    <property type="molecule type" value="Genomic_DNA"/>
</dbReference>
<dbReference type="InterPro" id="IPR028250">
    <property type="entry name" value="DsbDN"/>
</dbReference>
<feature type="domain" description="Thiol:disulfide interchange protein DsbD N-terminal" evidence="2">
    <location>
        <begin position="41"/>
        <end position="145"/>
    </location>
</feature>
<reference evidence="3" key="1">
    <citation type="journal article" date="2014" name="Int. J. Syst. Evol. Microbiol.">
        <title>Complete genome sequence of Corynebacterium casei LMG S-19264T (=DSM 44701T), isolated from a smear-ripened cheese.</title>
        <authorList>
            <consortium name="US DOE Joint Genome Institute (JGI-PGF)"/>
            <person name="Walter F."/>
            <person name="Albersmeier A."/>
            <person name="Kalinowski J."/>
            <person name="Ruckert C."/>
        </authorList>
    </citation>
    <scope>NUCLEOTIDE SEQUENCE</scope>
    <source>
        <strain evidence="3">CGMCC 1.15367</strain>
    </source>
</reference>
<comment type="caution">
    <text evidence="3">The sequence shown here is derived from an EMBL/GenBank/DDBJ whole genome shotgun (WGS) entry which is preliminary data.</text>
</comment>
<gene>
    <name evidence="3" type="ORF">GCM10011390_36830</name>
</gene>
<evidence type="ECO:0000259" key="2">
    <source>
        <dbReference type="Pfam" id="PF11412"/>
    </source>
</evidence>
<dbReference type="Pfam" id="PF11412">
    <property type="entry name" value="DsbD_N"/>
    <property type="match status" value="1"/>
</dbReference>
<dbReference type="RefSeq" id="WP_188911097.1">
    <property type="nucleotide sequence ID" value="NZ_BMIQ01000006.1"/>
</dbReference>
<feature type="chain" id="PRO_5037413047" description="Thiol:disulfide interchange protein DsbD N-terminal domain-containing protein" evidence="1">
    <location>
        <begin position="23"/>
        <end position="264"/>
    </location>
</feature>
<evidence type="ECO:0000313" key="3">
    <source>
        <dbReference type="EMBL" id="GGE14302.1"/>
    </source>
</evidence>
<sequence length="264" mass="26744">MLRSLPALAFAALALATAPAVAGAVFATEGLSLRLVAAPPAADGHRRAVLLVDLQPGWKTYWLDPGDAGIPPKLEPGGGDAAGTVAARFPAPRRFDEGGLQSIGYLAPFAVALDIAAPSGGEAPALKVTLGLCRDICVPVAAELKAEPPDAAGPARIDAAFAALPRPSSPERGIAALRLLPDGSALEVAVAPADLATGADLFAAAKGWSFGPPREASRSDGGARFILPVLTKPRHAGTPVPVEAILAAPRENWRAETVLALPPG</sequence>
<organism evidence="3 4">
    <name type="scientific">Aureimonas endophytica</name>
    <dbReference type="NCBI Taxonomy" id="2027858"/>
    <lineage>
        <taxon>Bacteria</taxon>
        <taxon>Pseudomonadati</taxon>
        <taxon>Pseudomonadota</taxon>
        <taxon>Alphaproteobacteria</taxon>
        <taxon>Hyphomicrobiales</taxon>
        <taxon>Aurantimonadaceae</taxon>
        <taxon>Aureimonas</taxon>
    </lineage>
</organism>
<feature type="signal peptide" evidence="1">
    <location>
        <begin position="1"/>
        <end position="22"/>
    </location>
</feature>
<dbReference type="AlphaFoldDB" id="A0A916ZV86"/>